<dbReference type="Pfam" id="PF02016">
    <property type="entry name" value="Peptidase_S66"/>
    <property type="match status" value="1"/>
</dbReference>
<name>A0ABN1NZD4_9ACTN</name>
<keyword evidence="9" id="KW-1185">Reference proteome</keyword>
<dbReference type="EMBL" id="BAAAHQ010000007">
    <property type="protein sequence ID" value="GAA0919895.1"/>
    <property type="molecule type" value="Genomic_DNA"/>
</dbReference>
<evidence type="ECO:0000259" key="6">
    <source>
        <dbReference type="Pfam" id="PF02016"/>
    </source>
</evidence>
<evidence type="ECO:0000256" key="3">
    <source>
        <dbReference type="ARBA" id="ARBA00022670"/>
    </source>
</evidence>
<keyword evidence="4" id="KW-0378">Hydrolase</keyword>
<dbReference type="InterPro" id="IPR040449">
    <property type="entry name" value="Peptidase_S66_N"/>
</dbReference>
<dbReference type="InterPro" id="IPR027478">
    <property type="entry name" value="LdcA_N"/>
</dbReference>
<evidence type="ECO:0000313" key="8">
    <source>
        <dbReference type="EMBL" id="GAA0919895.1"/>
    </source>
</evidence>
<dbReference type="PANTHER" id="PTHR30237:SF2">
    <property type="entry name" value="MUREIN TETRAPEPTIDE CARBOXYPEPTIDASE"/>
    <property type="match status" value="1"/>
</dbReference>
<protein>
    <submittedName>
        <fullName evidence="8">LD-carboxypeptidase</fullName>
    </submittedName>
</protein>
<dbReference type="PANTHER" id="PTHR30237">
    <property type="entry name" value="MURAMOYLTETRAPEPTIDE CARBOXYPEPTIDASE"/>
    <property type="match status" value="1"/>
</dbReference>
<proteinExistence type="inferred from homology"/>
<evidence type="ECO:0000313" key="9">
    <source>
        <dbReference type="Proteomes" id="UP001501578"/>
    </source>
</evidence>
<dbReference type="InterPro" id="IPR027461">
    <property type="entry name" value="Carboxypeptidase_A_C_sf"/>
</dbReference>
<dbReference type="Gene3D" id="3.40.50.10740">
    <property type="entry name" value="Class I glutamine amidotransferase-like"/>
    <property type="match status" value="1"/>
</dbReference>
<evidence type="ECO:0000256" key="5">
    <source>
        <dbReference type="ARBA" id="ARBA00022825"/>
    </source>
</evidence>
<evidence type="ECO:0000256" key="2">
    <source>
        <dbReference type="ARBA" id="ARBA00022645"/>
    </source>
</evidence>
<keyword evidence="3" id="KW-0645">Protease</keyword>
<keyword evidence="5" id="KW-0720">Serine protease</keyword>
<comment type="similarity">
    <text evidence="1">Belongs to the peptidase S66 family.</text>
</comment>
<accession>A0ABN1NZD4</accession>
<sequence length="297" mass="30473">MRPGERVAIVSPSGPADPARLRRGAARLAALGADVVVGEHALDRAGLPYLAGGDAARAADLQAAWCDPAVTTVFCSRGGYGAARLLDLLDWDAMRAADRKTLVGSSDITALHHVFGLELGVPTLHGPMPACDVLAGEDGPEPATWEHLLAAFTGPPPPIGGTAVLSPGRVKAPVVGGNLSILASMCGTRWPPAFAGKIVFLEDIGEAPYRIDRMLTQLLHSGAFDGVLGVALGSWEGCGDPLPVLQDRLLPLGVPVLAGLAVGHGSPQLSLWLGALGAIDTESCSLAGRFHGAHAAR</sequence>
<evidence type="ECO:0000256" key="4">
    <source>
        <dbReference type="ARBA" id="ARBA00022801"/>
    </source>
</evidence>
<organism evidence="8 9">
    <name type="scientific">Nonomuraea longicatena</name>
    <dbReference type="NCBI Taxonomy" id="83682"/>
    <lineage>
        <taxon>Bacteria</taxon>
        <taxon>Bacillati</taxon>
        <taxon>Actinomycetota</taxon>
        <taxon>Actinomycetes</taxon>
        <taxon>Streptosporangiales</taxon>
        <taxon>Streptosporangiaceae</taxon>
        <taxon>Nonomuraea</taxon>
    </lineage>
</organism>
<feature type="domain" description="LD-carboxypeptidase N-terminal" evidence="6">
    <location>
        <begin position="7"/>
        <end position="126"/>
    </location>
</feature>
<dbReference type="SUPFAM" id="SSF141986">
    <property type="entry name" value="LD-carboxypeptidase A C-terminal domain-like"/>
    <property type="match status" value="1"/>
</dbReference>
<dbReference type="RefSeq" id="WP_343949231.1">
    <property type="nucleotide sequence ID" value="NZ_BAAAHQ010000007.1"/>
</dbReference>
<dbReference type="Gene3D" id="3.50.30.60">
    <property type="entry name" value="LD-carboxypeptidase A C-terminal domain-like"/>
    <property type="match status" value="1"/>
</dbReference>
<dbReference type="InterPro" id="IPR029062">
    <property type="entry name" value="Class_I_gatase-like"/>
</dbReference>
<dbReference type="Pfam" id="PF17676">
    <property type="entry name" value="Peptidase_S66C"/>
    <property type="match status" value="1"/>
</dbReference>
<dbReference type="InterPro" id="IPR003507">
    <property type="entry name" value="S66_fam"/>
</dbReference>
<gene>
    <name evidence="8" type="ORF">GCM10009560_17740</name>
</gene>
<dbReference type="Proteomes" id="UP001501578">
    <property type="component" value="Unassembled WGS sequence"/>
</dbReference>
<comment type="caution">
    <text evidence="8">The sequence shown here is derived from an EMBL/GenBank/DDBJ whole genome shotgun (WGS) entry which is preliminary data.</text>
</comment>
<evidence type="ECO:0000259" key="7">
    <source>
        <dbReference type="Pfam" id="PF17676"/>
    </source>
</evidence>
<feature type="domain" description="LD-carboxypeptidase C-terminal" evidence="7">
    <location>
        <begin position="172"/>
        <end position="275"/>
    </location>
</feature>
<dbReference type="InterPro" id="IPR040921">
    <property type="entry name" value="Peptidase_S66C"/>
</dbReference>
<dbReference type="CDD" id="cd07025">
    <property type="entry name" value="Peptidase_S66"/>
    <property type="match status" value="1"/>
</dbReference>
<keyword evidence="2" id="KW-0121">Carboxypeptidase</keyword>
<dbReference type="PIRSF" id="PIRSF028757">
    <property type="entry name" value="LD-carboxypeptidase"/>
    <property type="match status" value="1"/>
</dbReference>
<reference evidence="8 9" key="1">
    <citation type="journal article" date="2019" name="Int. J. Syst. Evol. Microbiol.">
        <title>The Global Catalogue of Microorganisms (GCM) 10K type strain sequencing project: providing services to taxonomists for standard genome sequencing and annotation.</title>
        <authorList>
            <consortium name="The Broad Institute Genomics Platform"/>
            <consortium name="The Broad Institute Genome Sequencing Center for Infectious Disease"/>
            <person name="Wu L."/>
            <person name="Ma J."/>
        </authorList>
    </citation>
    <scope>NUCLEOTIDE SEQUENCE [LARGE SCALE GENOMIC DNA]</scope>
    <source>
        <strain evidence="8 9">JCM 11136</strain>
    </source>
</reference>
<dbReference type="SUPFAM" id="SSF52317">
    <property type="entry name" value="Class I glutamine amidotransferase-like"/>
    <property type="match status" value="1"/>
</dbReference>
<evidence type="ECO:0000256" key="1">
    <source>
        <dbReference type="ARBA" id="ARBA00010233"/>
    </source>
</evidence>